<dbReference type="Gene3D" id="3.40.630.30">
    <property type="match status" value="1"/>
</dbReference>
<organism evidence="2 3">
    <name type="scientific">Micromonospora cathayae</name>
    <dbReference type="NCBI Taxonomy" id="3028804"/>
    <lineage>
        <taxon>Bacteria</taxon>
        <taxon>Bacillati</taxon>
        <taxon>Actinomycetota</taxon>
        <taxon>Actinomycetes</taxon>
        <taxon>Micromonosporales</taxon>
        <taxon>Micromonosporaceae</taxon>
        <taxon>Micromonospora</taxon>
    </lineage>
</organism>
<accession>A0ABY7ZTS6</accession>
<keyword evidence="3" id="KW-1185">Reference proteome</keyword>
<dbReference type="PANTHER" id="PTHR43441">
    <property type="entry name" value="RIBOSOMAL-PROTEIN-SERINE ACETYLTRANSFERASE"/>
    <property type="match status" value="1"/>
</dbReference>
<dbReference type="PANTHER" id="PTHR43441:SF11">
    <property type="entry name" value="RIBOSOMAL-PROTEIN-SERINE ACETYLTRANSFERASE"/>
    <property type="match status" value="1"/>
</dbReference>
<dbReference type="InterPro" id="IPR051908">
    <property type="entry name" value="Ribosomal_N-acetyltransferase"/>
</dbReference>
<dbReference type="InterPro" id="IPR000182">
    <property type="entry name" value="GNAT_dom"/>
</dbReference>
<proteinExistence type="predicted"/>
<dbReference type="SUPFAM" id="SSF55729">
    <property type="entry name" value="Acyl-CoA N-acyltransferases (Nat)"/>
    <property type="match status" value="1"/>
</dbReference>
<evidence type="ECO:0000259" key="1">
    <source>
        <dbReference type="PROSITE" id="PS51186"/>
    </source>
</evidence>
<evidence type="ECO:0000313" key="2">
    <source>
        <dbReference type="EMBL" id="WDZ86417.1"/>
    </source>
</evidence>
<dbReference type="EMBL" id="CP118615">
    <property type="protein sequence ID" value="WDZ86417.1"/>
    <property type="molecule type" value="Genomic_DNA"/>
</dbReference>
<protein>
    <submittedName>
        <fullName evidence="2">GNAT family protein</fullName>
    </submittedName>
</protein>
<sequence length="227" mass="25105">MLVDHWPLLGLRVTTARLELRLPTEAELAALADVAARGVHPPDQRPFLVPWTEGTPAERSRILIQKHWRRRGAWTPQSWVLDLVVFVDGRPVGVQEMHGQDFAVRREVGTGSWLGLAYQGRGIGTEMRAAALHLAFAGLGAAHATTASFADNPAPLAVSRRLGYRPDGISRDVRDGQVLVSQRLRLTRADWERVGRPLVPVTVTGLEPCRDMFGVDGFRTDSDVRPE</sequence>
<feature type="domain" description="N-acetyltransferase" evidence="1">
    <location>
        <begin position="18"/>
        <end position="185"/>
    </location>
</feature>
<evidence type="ECO:0000313" key="3">
    <source>
        <dbReference type="Proteomes" id="UP001219605"/>
    </source>
</evidence>
<dbReference type="InterPro" id="IPR016181">
    <property type="entry name" value="Acyl_CoA_acyltransferase"/>
</dbReference>
<dbReference type="PROSITE" id="PS51186">
    <property type="entry name" value="GNAT"/>
    <property type="match status" value="1"/>
</dbReference>
<reference evidence="2 3" key="1">
    <citation type="submission" date="2023-02" db="EMBL/GenBank/DDBJ databases">
        <authorList>
            <person name="Mo P."/>
        </authorList>
    </citation>
    <scope>NUCLEOTIDE SEQUENCE [LARGE SCALE GENOMIC DNA]</scope>
    <source>
        <strain evidence="2 3">HUAS 3</strain>
    </source>
</reference>
<dbReference type="Proteomes" id="UP001219605">
    <property type="component" value="Chromosome"/>
</dbReference>
<name>A0ABY7ZTS6_9ACTN</name>
<dbReference type="RefSeq" id="WP_275033238.1">
    <property type="nucleotide sequence ID" value="NZ_CP118615.1"/>
</dbReference>
<gene>
    <name evidence="2" type="ORF">PVK37_08470</name>
</gene>
<dbReference type="Pfam" id="PF13302">
    <property type="entry name" value="Acetyltransf_3"/>
    <property type="match status" value="1"/>
</dbReference>